<gene>
    <name evidence="1" type="ORF">COPCOM_02922</name>
</gene>
<dbReference type="AlphaFoldDB" id="C0BCN1"/>
<reference evidence="1 2" key="1">
    <citation type="submission" date="2009-02" db="EMBL/GenBank/DDBJ databases">
        <authorList>
            <person name="Fulton L."/>
            <person name="Clifton S."/>
            <person name="Fulton B."/>
            <person name="Xu J."/>
            <person name="Minx P."/>
            <person name="Pepin K.H."/>
            <person name="Johnson M."/>
            <person name="Bhonagiri V."/>
            <person name="Nash W.E."/>
            <person name="Mardis E.R."/>
            <person name="Wilson R.K."/>
        </authorList>
    </citation>
    <scope>NUCLEOTIDE SEQUENCE [LARGE SCALE GENOMIC DNA]</scope>
    <source>
        <strain evidence="1 2">ATCC 27758</strain>
    </source>
</reference>
<accession>C0BCN1</accession>
<sequence length="41" mass="4863">MNRIKEKWRNLEKKTGTQIASAPFFIADFLRGSKYTDQRES</sequence>
<protein>
    <submittedName>
        <fullName evidence="1">Uncharacterized protein</fullName>
    </submittedName>
</protein>
<name>C0BCN1_9FIRM</name>
<organism evidence="1 2">
    <name type="scientific">Coprococcus comes ATCC 27758</name>
    <dbReference type="NCBI Taxonomy" id="470146"/>
    <lineage>
        <taxon>Bacteria</taxon>
        <taxon>Bacillati</taxon>
        <taxon>Bacillota</taxon>
        <taxon>Clostridia</taxon>
        <taxon>Lachnospirales</taxon>
        <taxon>Lachnospiraceae</taxon>
        <taxon>Coprococcus</taxon>
    </lineage>
</organism>
<proteinExistence type="predicted"/>
<comment type="caution">
    <text evidence="1">The sequence shown here is derived from an EMBL/GenBank/DDBJ whole genome shotgun (WGS) entry which is preliminary data.</text>
</comment>
<dbReference type="Proteomes" id="UP000003793">
    <property type="component" value="Unassembled WGS sequence"/>
</dbReference>
<evidence type="ECO:0000313" key="1">
    <source>
        <dbReference type="EMBL" id="EEG88832.1"/>
    </source>
</evidence>
<dbReference type="HOGENOM" id="CLU_3268607_0_0_9"/>
<evidence type="ECO:0000313" key="2">
    <source>
        <dbReference type="Proteomes" id="UP000003793"/>
    </source>
</evidence>
<reference evidence="1 2" key="2">
    <citation type="submission" date="2009-03" db="EMBL/GenBank/DDBJ databases">
        <title>Draft genome sequence of Coprococcus comes (ATCC 27758).</title>
        <authorList>
            <person name="Sudarsanam P."/>
            <person name="Ley R."/>
            <person name="Guruge J."/>
            <person name="Turnbaugh P.J."/>
            <person name="Mahowald M."/>
            <person name="Liep D."/>
            <person name="Gordon J."/>
        </authorList>
    </citation>
    <scope>NUCLEOTIDE SEQUENCE [LARGE SCALE GENOMIC DNA]</scope>
    <source>
        <strain evidence="1 2">ATCC 27758</strain>
    </source>
</reference>
<dbReference type="EMBL" id="ABVR01000042">
    <property type="protein sequence ID" value="EEG88832.1"/>
    <property type="molecule type" value="Genomic_DNA"/>
</dbReference>